<dbReference type="Pfam" id="PF00041">
    <property type="entry name" value="fn3"/>
    <property type="match status" value="4"/>
</dbReference>
<dbReference type="Pfam" id="PF00395">
    <property type="entry name" value="SLH"/>
    <property type="match status" value="3"/>
</dbReference>
<dbReference type="Pfam" id="PF17963">
    <property type="entry name" value="Big_9"/>
    <property type="match status" value="1"/>
</dbReference>
<organism evidence="8 9">
    <name type="scientific">Effusibacillus consociatus</name>
    <dbReference type="NCBI Taxonomy" id="1117041"/>
    <lineage>
        <taxon>Bacteria</taxon>
        <taxon>Bacillati</taxon>
        <taxon>Bacillota</taxon>
        <taxon>Bacilli</taxon>
        <taxon>Bacillales</taxon>
        <taxon>Alicyclobacillaceae</taxon>
        <taxon>Effusibacillus</taxon>
    </lineage>
</organism>
<dbReference type="InterPro" id="IPR006558">
    <property type="entry name" value="LamG-like"/>
</dbReference>
<feature type="region of interest" description="Disordered" evidence="5">
    <location>
        <begin position="1284"/>
        <end position="1322"/>
    </location>
</feature>
<dbReference type="NCBIfam" id="TIGR02543">
    <property type="entry name" value="List_Bact_rpt"/>
    <property type="match status" value="4"/>
</dbReference>
<dbReference type="Pfam" id="PF13385">
    <property type="entry name" value="Laminin_G_3"/>
    <property type="match status" value="1"/>
</dbReference>
<evidence type="ECO:0000256" key="5">
    <source>
        <dbReference type="SAM" id="MobiDB-lite"/>
    </source>
</evidence>
<dbReference type="Gene3D" id="2.60.40.10">
    <property type="entry name" value="Immunoglobulins"/>
    <property type="match status" value="4"/>
</dbReference>
<keyword evidence="2" id="KW-0732">Signal</keyword>
<feature type="domain" description="SLH" evidence="7">
    <location>
        <begin position="1547"/>
        <end position="1606"/>
    </location>
</feature>
<dbReference type="SUPFAM" id="SSF49899">
    <property type="entry name" value="Concanavalin A-like lectins/glucanases"/>
    <property type="match status" value="1"/>
</dbReference>
<keyword evidence="4" id="KW-1015">Disulfide bond</keyword>
<evidence type="ECO:0000313" key="8">
    <source>
        <dbReference type="EMBL" id="MFC4770042.1"/>
    </source>
</evidence>
<dbReference type="Pfam" id="PF09479">
    <property type="entry name" value="Flg_new"/>
    <property type="match status" value="4"/>
</dbReference>
<dbReference type="PANTHER" id="PTHR13817:SF73">
    <property type="entry name" value="FIBRONECTIN TYPE-III DOMAIN-CONTAINING PROTEIN"/>
    <property type="match status" value="1"/>
</dbReference>
<comment type="caution">
    <text evidence="8">The sequence shown here is derived from an EMBL/GenBank/DDBJ whole genome shotgun (WGS) entry which is preliminary data.</text>
</comment>
<dbReference type="InterPro" id="IPR013320">
    <property type="entry name" value="ConA-like_dom_sf"/>
</dbReference>
<evidence type="ECO:0000259" key="6">
    <source>
        <dbReference type="PROSITE" id="PS50853"/>
    </source>
</evidence>
<dbReference type="SMART" id="SM00560">
    <property type="entry name" value="LamGL"/>
    <property type="match status" value="1"/>
</dbReference>
<name>A0ABV9Q9W5_9BACL</name>
<dbReference type="Proteomes" id="UP001596002">
    <property type="component" value="Unassembled WGS sequence"/>
</dbReference>
<proteinExistence type="predicted"/>
<sequence length="1737" mass="182150">MLQTMLPQFAAPVFASNTGLFAGKYGKAQVFDVQRSPAYPTANSPFTVSNFKNIYDATQGSSARVEIDWGPNNDRYVQFVDSATQQSSSYPNAYTVRLNLYEANGQLVKTISNYGTVWGLGSEGLFYEGQDYFGYFISNAAGYAYGSSLTYTPSTGLVTNVQDLNNYAANTSVLNEGQTAGAVFASNDLNSGLVLYLPFDGNADDASGNNNNGSVFNPSSTSYESGFKGQAIRFKGIDSTPWGYVKVPTSSSLQFSDGFTVAYYIKMNSNKGQEGNYGSTVANGTHSIFSKDGESTLYNYYYSGNNNIGIGQQPNGAAGATYTLPIGQWVHIALTVSGNNVRFYINGTQFDSKTLSQPFDFSSINTKDLYIGKLASNWYPLNGDIDEFRMYNRALSPEEVSGLVNINTPVVIGVTSDIPNGTYFKNTTIPIKVTFNQPVRVTGAPTLVLNNGQAATYNSGSGTSTLVFNYTVQDTDSVELLNYQTTNSLWLNSGTIVDDATGTVSAGLGLPSTSSAQSLGGSKSIKLQGNWTPTVTDFSTNENISFNGSFSDAKAANLTYSKVSDPSHGSVTVNTNGSFTYTPNNNFYGNDSFTFKANDGYSDSNVITASITVNQTDFAVTYDGNGATSGTVPVDNNVYKFGETVTVLDNAGNLVKTGYTFAGWNTAADGSGTNYAANATFSMGSANVTLYAKWTINSYTVSFNTDGGSAVADQTVNYNGHATRPATDPTKTGYTFAGWYTDNTYTTAFDFANTPITGTTTVYAKWTANPTYTVTYNGNGSTGGSVPTDNGTHEQGATVAVLGNTGNLVRTGYTFAGWNTAADGSGTDYAAGNTFAMGSANVTLYAKWTANPTYTVTYNGNGSTGGSVPTDNGTYEQGATVTVLGNTGNLVRTGYTFAGWNTAADGSGTDYAANATFSMGSANVTLYAKWTMNRPNAPVIQSAISGNSNVIISWTSVSNATGYNIYQSTTAGSYGDPLTTVSSSVCTYQVSGLTNGTRYYFVIKAINAGGVSAASNEASATPQVPSPGAPVLQAAVAGNAKVTLSWDPVIGSTGYKIYMSTTSGSYGAAAATVSGSVYSYEATGLTNGTTYYFVVKATNAGGDSAASNEVSATPQVSSPGAPVLQAAVAGNAKVTLSWDPVIGFTGYKIYMSTTSGSYGAAAATVSGSVYSYEATGLTNGTTYYFVVKATNAGGDSAASNEVSATPKTVPAAPTNVTATAGNGQATITFTAPTDNGGDAITGYEVTASPGNFTATGTTSPITITGLTNGTSYTFTVKAINGAGSGASSAESNAVIPRSPSSGSSSSRATEPTISTTPETTNTGVDVLVNGKVENAGTATTTKVNDQTVTTIALDQKKLEDKLAAEGMRAVVTIPVNAKSDVVIGELNGQIVKNMEDMQAVLEIKTNQATYTLPAQQINISAISDQIGKSVDLQDIKVQIEIAASTADTVKVVENAAAKGTFTLVVPPLNFTVRGTYGDTSIEVSKFNAYVERTIAIPDGADPSKITTGVVVEPDGTLRHVPTKVVVIDGKYYAKINSVTNSTYSVIWHPLEFKDVANHWAKDAVNDMGSRMVIDGTGNGMFSPDRDITRAEFATIIVRGLGLKLENEATPFSDVKVADWYSSAINTAYAYHLINGYEDGTFRPNDKITREQAMVIISKAMTITDLKAKISAKAADEVLSPFADATEASNWAKTGIADCLQAGIVSGRNSKELEPKAYITRAEVAAIVQRLLQKSELI</sequence>
<dbReference type="InterPro" id="IPR001119">
    <property type="entry name" value="SLH_dom"/>
</dbReference>
<reference evidence="9" key="1">
    <citation type="journal article" date="2019" name="Int. J. Syst. Evol. Microbiol.">
        <title>The Global Catalogue of Microorganisms (GCM) 10K type strain sequencing project: providing services to taxonomists for standard genome sequencing and annotation.</title>
        <authorList>
            <consortium name="The Broad Institute Genomics Platform"/>
            <consortium name="The Broad Institute Genome Sequencing Center for Infectious Disease"/>
            <person name="Wu L."/>
            <person name="Ma J."/>
        </authorList>
    </citation>
    <scope>NUCLEOTIDE SEQUENCE [LARGE SCALE GENOMIC DNA]</scope>
    <source>
        <strain evidence="9">WYCCWR 12678</strain>
    </source>
</reference>
<evidence type="ECO:0000259" key="7">
    <source>
        <dbReference type="PROSITE" id="PS51272"/>
    </source>
</evidence>
<evidence type="ECO:0000256" key="1">
    <source>
        <dbReference type="ARBA" id="ARBA00004196"/>
    </source>
</evidence>
<dbReference type="RefSeq" id="WP_380029252.1">
    <property type="nucleotide sequence ID" value="NZ_JBHSHC010000154.1"/>
</dbReference>
<dbReference type="InterPro" id="IPR003961">
    <property type="entry name" value="FN3_dom"/>
</dbReference>
<feature type="domain" description="Fibronectin type-III" evidence="6">
    <location>
        <begin position="1026"/>
        <end position="1117"/>
    </location>
</feature>
<dbReference type="Gene3D" id="2.60.40.2810">
    <property type="match status" value="1"/>
</dbReference>
<gene>
    <name evidence="8" type="ORF">ACFO8Q_22445</name>
</gene>
<feature type="domain" description="Fibronectin type-III" evidence="6">
    <location>
        <begin position="935"/>
        <end position="1025"/>
    </location>
</feature>
<evidence type="ECO:0000313" key="9">
    <source>
        <dbReference type="Proteomes" id="UP001596002"/>
    </source>
</evidence>
<feature type="domain" description="SLH" evidence="7">
    <location>
        <begin position="1607"/>
        <end position="1670"/>
    </location>
</feature>
<accession>A0ABV9Q9W5</accession>
<feature type="domain" description="SLH" evidence="7">
    <location>
        <begin position="1678"/>
        <end position="1737"/>
    </location>
</feature>
<keyword evidence="3" id="KW-0677">Repeat</keyword>
<dbReference type="Gene3D" id="2.60.40.4270">
    <property type="entry name" value="Listeria-Bacteroides repeat domain"/>
    <property type="match status" value="4"/>
</dbReference>
<keyword evidence="9" id="KW-1185">Reference proteome</keyword>
<dbReference type="InterPro" id="IPR013378">
    <property type="entry name" value="InlB-like_B-rpt"/>
</dbReference>
<dbReference type="PROSITE" id="PS50853">
    <property type="entry name" value="FN3"/>
    <property type="match status" value="4"/>
</dbReference>
<dbReference type="PANTHER" id="PTHR13817">
    <property type="entry name" value="TITIN"/>
    <property type="match status" value="1"/>
</dbReference>
<comment type="subcellular location">
    <subcellularLocation>
        <location evidence="1">Cell envelope</location>
    </subcellularLocation>
</comment>
<evidence type="ECO:0000256" key="2">
    <source>
        <dbReference type="ARBA" id="ARBA00022729"/>
    </source>
</evidence>
<dbReference type="InterPro" id="IPR050964">
    <property type="entry name" value="Striated_Muscle_Regulatory"/>
</dbReference>
<dbReference type="SUPFAM" id="SSF49265">
    <property type="entry name" value="Fibronectin type III"/>
    <property type="match status" value="2"/>
</dbReference>
<evidence type="ECO:0000256" key="3">
    <source>
        <dbReference type="ARBA" id="ARBA00022737"/>
    </source>
</evidence>
<dbReference type="Gene3D" id="2.60.120.200">
    <property type="match status" value="1"/>
</dbReference>
<dbReference type="InterPro" id="IPR042229">
    <property type="entry name" value="Listeria/Bacterioides_rpt_sf"/>
</dbReference>
<dbReference type="InterPro" id="IPR036116">
    <property type="entry name" value="FN3_sf"/>
</dbReference>
<dbReference type="CDD" id="cd00063">
    <property type="entry name" value="FN3"/>
    <property type="match status" value="4"/>
</dbReference>
<dbReference type="InterPro" id="IPR013783">
    <property type="entry name" value="Ig-like_fold"/>
</dbReference>
<evidence type="ECO:0000256" key="4">
    <source>
        <dbReference type="ARBA" id="ARBA00023157"/>
    </source>
</evidence>
<dbReference type="SMART" id="SM00060">
    <property type="entry name" value="FN3"/>
    <property type="match status" value="4"/>
</dbReference>
<feature type="domain" description="Fibronectin type-III" evidence="6">
    <location>
        <begin position="1212"/>
        <end position="1298"/>
    </location>
</feature>
<protein>
    <submittedName>
        <fullName evidence="8">InlB B-repeat-containing protein</fullName>
    </submittedName>
</protein>
<feature type="domain" description="Fibronectin type-III" evidence="6">
    <location>
        <begin position="1118"/>
        <end position="1211"/>
    </location>
</feature>
<feature type="compositionally biased region" description="Low complexity" evidence="5">
    <location>
        <begin position="1296"/>
        <end position="1322"/>
    </location>
</feature>
<dbReference type="EMBL" id="JBHSHC010000154">
    <property type="protein sequence ID" value="MFC4770042.1"/>
    <property type="molecule type" value="Genomic_DNA"/>
</dbReference>
<dbReference type="PROSITE" id="PS51272">
    <property type="entry name" value="SLH"/>
    <property type="match status" value="3"/>
</dbReference>